<dbReference type="AlphaFoldDB" id="A0A9W8AP48"/>
<evidence type="ECO:0000313" key="2">
    <source>
        <dbReference type="Proteomes" id="UP001150925"/>
    </source>
</evidence>
<dbReference type="PANTHER" id="PTHR13318">
    <property type="entry name" value="PARTNER OF PAIRED, ISOFORM B-RELATED"/>
    <property type="match status" value="1"/>
</dbReference>
<organism evidence="1 2">
    <name type="scientific">Dispira parvispora</name>
    <dbReference type="NCBI Taxonomy" id="1520584"/>
    <lineage>
        <taxon>Eukaryota</taxon>
        <taxon>Fungi</taxon>
        <taxon>Fungi incertae sedis</taxon>
        <taxon>Zoopagomycota</taxon>
        <taxon>Kickxellomycotina</taxon>
        <taxon>Dimargaritomycetes</taxon>
        <taxon>Dimargaritales</taxon>
        <taxon>Dimargaritaceae</taxon>
        <taxon>Dispira</taxon>
    </lineage>
</organism>
<proteinExistence type="predicted"/>
<keyword evidence="2" id="KW-1185">Reference proteome</keyword>
<gene>
    <name evidence="1" type="ORF">IWQ62_006527</name>
</gene>
<sequence>MPHCFDSLSDDVLERVAWYLVHKDLVTLSCVDKNLRYRLTPLVFREVRIGGSQTQYYTSFNIDPLSALRPYGHLVKKVTYSAHVVPLENSQFLFNAALSLTPHVTRLYLHGLNSRSTRYLNSYLLPVASQITHLSLAHTERINNEIYGDCLYSGLVRARRLQYLELIGSKFRLAESEWKCVFRVCHELKVLRTRGCGDSGMVNALVQYPRRLETLQISFHHVNPHVLALIPLACPQLRFLFIYPLPAVSNLIVENITPRNLPHLERLDLTCNSFERVPSDSPSHERYRGMFNHAWPNLKQLCLDNIRLDDSVLELMCENCPNLEELSLDECRCSSRAYRMVLEKCTHLQELHIRDLHSKFLSRLFPPKLGCTQLRKLAIIIANFKA</sequence>
<dbReference type="InterPro" id="IPR032675">
    <property type="entry name" value="LRR_dom_sf"/>
</dbReference>
<dbReference type="GO" id="GO:0031146">
    <property type="term" value="P:SCF-dependent proteasomal ubiquitin-dependent protein catabolic process"/>
    <property type="evidence" value="ECO:0007669"/>
    <property type="project" value="TreeGrafter"/>
</dbReference>
<feature type="non-terminal residue" evidence="1">
    <location>
        <position position="386"/>
    </location>
</feature>
<dbReference type="EMBL" id="JANBPY010003670">
    <property type="protein sequence ID" value="KAJ1950688.1"/>
    <property type="molecule type" value="Genomic_DNA"/>
</dbReference>
<dbReference type="OrthoDB" id="5527153at2759"/>
<name>A0A9W8AP48_9FUNG</name>
<evidence type="ECO:0008006" key="3">
    <source>
        <dbReference type="Google" id="ProtNLM"/>
    </source>
</evidence>
<dbReference type="GO" id="GO:0019005">
    <property type="term" value="C:SCF ubiquitin ligase complex"/>
    <property type="evidence" value="ECO:0007669"/>
    <property type="project" value="TreeGrafter"/>
</dbReference>
<evidence type="ECO:0000313" key="1">
    <source>
        <dbReference type="EMBL" id="KAJ1950688.1"/>
    </source>
</evidence>
<dbReference type="Gene3D" id="3.80.10.10">
    <property type="entry name" value="Ribonuclease Inhibitor"/>
    <property type="match status" value="1"/>
</dbReference>
<dbReference type="Proteomes" id="UP001150925">
    <property type="component" value="Unassembled WGS sequence"/>
</dbReference>
<accession>A0A9W8AP48</accession>
<protein>
    <recommendedName>
        <fullName evidence="3">F-box domain-containing protein</fullName>
    </recommendedName>
</protein>
<reference evidence="1" key="1">
    <citation type="submission" date="2022-07" db="EMBL/GenBank/DDBJ databases">
        <title>Phylogenomic reconstructions and comparative analyses of Kickxellomycotina fungi.</title>
        <authorList>
            <person name="Reynolds N.K."/>
            <person name="Stajich J.E."/>
            <person name="Barry K."/>
            <person name="Grigoriev I.V."/>
            <person name="Crous P."/>
            <person name="Smith M.E."/>
        </authorList>
    </citation>
    <scope>NUCLEOTIDE SEQUENCE</scope>
    <source>
        <strain evidence="1">RSA 1196</strain>
    </source>
</reference>
<dbReference type="SUPFAM" id="SSF52047">
    <property type="entry name" value="RNI-like"/>
    <property type="match status" value="1"/>
</dbReference>
<comment type="caution">
    <text evidence="1">The sequence shown here is derived from an EMBL/GenBank/DDBJ whole genome shotgun (WGS) entry which is preliminary data.</text>
</comment>